<dbReference type="InterPro" id="IPR034744">
    <property type="entry name" value="RH2"/>
</dbReference>
<proteinExistence type="predicted"/>
<dbReference type="AlphaFoldDB" id="A0A9X0D6W4"/>
<dbReference type="InterPro" id="IPR021563">
    <property type="entry name" value="RILP_dimer"/>
</dbReference>
<dbReference type="Gene3D" id="6.10.230.10">
    <property type="match status" value="1"/>
</dbReference>
<sequence length="70" mass="8125">MLEILIERNSLKEKVFALQDELKIYKPAVYAEEDEDGHSIRKTPSPRRGSRREESGISRIFSIFTRKGDS</sequence>
<name>A0A9X0D6W4_9CNID</name>
<organism evidence="3 4">
    <name type="scientific">Desmophyllum pertusum</name>
    <dbReference type="NCBI Taxonomy" id="174260"/>
    <lineage>
        <taxon>Eukaryota</taxon>
        <taxon>Metazoa</taxon>
        <taxon>Cnidaria</taxon>
        <taxon>Anthozoa</taxon>
        <taxon>Hexacorallia</taxon>
        <taxon>Scleractinia</taxon>
        <taxon>Caryophylliina</taxon>
        <taxon>Caryophylliidae</taxon>
        <taxon>Desmophyllum</taxon>
    </lineage>
</organism>
<evidence type="ECO:0000313" key="4">
    <source>
        <dbReference type="Proteomes" id="UP001163046"/>
    </source>
</evidence>
<evidence type="ECO:0000256" key="1">
    <source>
        <dbReference type="SAM" id="MobiDB-lite"/>
    </source>
</evidence>
<gene>
    <name evidence="3" type="primary">RILPL1_2</name>
    <name evidence="3" type="ORF">OS493_004084</name>
</gene>
<dbReference type="EMBL" id="MU825874">
    <property type="protein sequence ID" value="KAJ7387119.1"/>
    <property type="molecule type" value="Genomic_DNA"/>
</dbReference>
<dbReference type="PROSITE" id="PS51777">
    <property type="entry name" value="RH2"/>
    <property type="match status" value="1"/>
</dbReference>
<accession>A0A9X0D6W4</accession>
<evidence type="ECO:0000313" key="3">
    <source>
        <dbReference type="EMBL" id="KAJ7387119.1"/>
    </source>
</evidence>
<reference evidence="3" key="1">
    <citation type="submission" date="2023-01" db="EMBL/GenBank/DDBJ databases">
        <title>Genome assembly of the deep-sea coral Lophelia pertusa.</title>
        <authorList>
            <person name="Herrera S."/>
            <person name="Cordes E."/>
        </authorList>
    </citation>
    <scope>NUCLEOTIDE SEQUENCE</scope>
    <source>
        <strain evidence="3">USNM1676648</strain>
        <tissue evidence="3">Polyp</tissue>
    </source>
</reference>
<dbReference type="Proteomes" id="UP001163046">
    <property type="component" value="Unassembled WGS sequence"/>
</dbReference>
<feature type="domain" description="RH2" evidence="2">
    <location>
        <begin position="1"/>
        <end position="60"/>
    </location>
</feature>
<comment type="caution">
    <text evidence="3">The sequence shown here is derived from an EMBL/GenBank/DDBJ whole genome shotgun (WGS) entry which is preliminary data.</text>
</comment>
<evidence type="ECO:0000259" key="2">
    <source>
        <dbReference type="PROSITE" id="PS51777"/>
    </source>
</evidence>
<keyword evidence="4" id="KW-1185">Reference proteome</keyword>
<dbReference type="Pfam" id="PF11461">
    <property type="entry name" value="RILP"/>
    <property type="match status" value="1"/>
</dbReference>
<dbReference type="SUPFAM" id="SSF161256">
    <property type="entry name" value="RILP dimerisation region"/>
    <property type="match status" value="1"/>
</dbReference>
<dbReference type="GO" id="GO:0046983">
    <property type="term" value="F:protein dimerization activity"/>
    <property type="evidence" value="ECO:0007669"/>
    <property type="project" value="InterPro"/>
</dbReference>
<feature type="region of interest" description="Disordered" evidence="1">
    <location>
        <begin position="32"/>
        <end position="55"/>
    </location>
</feature>
<protein>
    <submittedName>
        <fullName evidence="3">Rab interacting lysosomal protein-like 1</fullName>
    </submittedName>
</protein>
<feature type="compositionally biased region" description="Basic residues" evidence="1">
    <location>
        <begin position="40"/>
        <end position="50"/>
    </location>
</feature>